<reference evidence="1" key="1">
    <citation type="journal article" date="2021" name="Proc. Natl. Acad. Sci. U.S.A.">
        <title>A Catalog of Tens of Thousands of Viruses from Human Metagenomes Reveals Hidden Associations with Chronic Diseases.</title>
        <authorList>
            <person name="Tisza M.J."/>
            <person name="Buck C.B."/>
        </authorList>
    </citation>
    <scope>NUCLEOTIDE SEQUENCE</scope>
    <source>
        <strain evidence="1">CtSH72</strain>
    </source>
</reference>
<evidence type="ECO:0000313" key="1">
    <source>
        <dbReference type="EMBL" id="DAE20563.1"/>
    </source>
</evidence>
<accession>A0A8S5QP28</accession>
<name>A0A8S5QP28_9CAUD</name>
<proteinExistence type="predicted"/>
<dbReference type="EMBL" id="BK015697">
    <property type="protein sequence ID" value="DAE20563.1"/>
    <property type="molecule type" value="Genomic_DNA"/>
</dbReference>
<protein>
    <submittedName>
        <fullName evidence="1">THYMIDYLATE SYNTHASE</fullName>
    </submittedName>
</protein>
<organism evidence="1">
    <name type="scientific">Caudovirales sp. ctSH72</name>
    <dbReference type="NCBI Taxonomy" id="2826773"/>
    <lineage>
        <taxon>Viruses</taxon>
        <taxon>Duplodnaviria</taxon>
        <taxon>Heunggongvirae</taxon>
        <taxon>Uroviricota</taxon>
        <taxon>Caudoviricetes</taxon>
    </lineage>
</organism>
<sequence length="205" mass="24157">MRITNLQVYDMNNSIRASGYPMKSFLDFDAQHRYIDDLDWKRAVSLASRESSEGHDNFLSGIIVSFDLTCTIKMWTEFERYHFAQIVSSQSTMHRLVKMELDTAFTPYTDPEIVNRLKVLQNRYNEDPSTINFLTLLYSCPTGLHLTARVTTNYRQLKTMIKQRHNHRLPEWRDFCKQIVSQCPLAYEFLVKGEKERNETANIED</sequence>